<feature type="domain" description="Thioesterase" evidence="2">
    <location>
        <begin position="48"/>
        <end position="116"/>
    </location>
</feature>
<dbReference type="InterPro" id="IPR003736">
    <property type="entry name" value="PAAI_dom"/>
</dbReference>
<reference evidence="3 4" key="1">
    <citation type="submission" date="2016-12" db="EMBL/GenBank/DDBJ databases">
        <title>The draft genome sequence of Actinophytocola xinjiangensis.</title>
        <authorList>
            <person name="Wang W."/>
            <person name="Yuan L."/>
        </authorList>
    </citation>
    <scope>NUCLEOTIDE SEQUENCE [LARGE SCALE GENOMIC DNA]</scope>
    <source>
        <strain evidence="3 4">CGMCC 4.4663</strain>
    </source>
</reference>
<organism evidence="3 4">
    <name type="scientific">Actinophytocola xinjiangensis</name>
    <dbReference type="NCBI Taxonomy" id="485602"/>
    <lineage>
        <taxon>Bacteria</taxon>
        <taxon>Bacillati</taxon>
        <taxon>Actinomycetota</taxon>
        <taxon>Actinomycetes</taxon>
        <taxon>Pseudonocardiales</taxon>
        <taxon>Pseudonocardiaceae</taxon>
    </lineage>
</organism>
<proteinExistence type="predicted"/>
<dbReference type="RefSeq" id="WP_075131814.1">
    <property type="nucleotide sequence ID" value="NZ_MSIF01000002.1"/>
</dbReference>
<dbReference type="Gene3D" id="3.10.129.10">
    <property type="entry name" value="Hotdog Thioesterase"/>
    <property type="match status" value="1"/>
</dbReference>
<comment type="caution">
    <text evidence="3">The sequence shown here is derived from an EMBL/GenBank/DDBJ whole genome shotgun (WGS) entry which is preliminary data.</text>
</comment>
<sequence>MAVSIEAARRLLASQPFSVLVGARLTAFTDGAATIEIDIREELTQHDGLVHCGVLAFAADTALIFAGGSVLGAGALTGGVNISYLRPARGTTLRAHAVTGETTGRRAECRAELTTLGPGGQTVVATATGTIALPR</sequence>
<dbReference type="Proteomes" id="UP000185696">
    <property type="component" value="Unassembled WGS sequence"/>
</dbReference>
<dbReference type="NCBIfam" id="TIGR00369">
    <property type="entry name" value="unchar_dom_1"/>
    <property type="match status" value="1"/>
</dbReference>
<dbReference type="AlphaFoldDB" id="A0A7Z1B045"/>
<evidence type="ECO:0000313" key="4">
    <source>
        <dbReference type="Proteomes" id="UP000185696"/>
    </source>
</evidence>
<name>A0A7Z1B045_9PSEU</name>
<dbReference type="InterPro" id="IPR006683">
    <property type="entry name" value="Thioestr_dom"/>
</dbReference>
<dbReference type="SUPFAM" id="SSF54637">
    <property type="entry name" value="Thioesterase/thiol ester dehydrase-isomerase"/>
    <property type="match status" value="1"/>
</dbReference>
<protein>
    <submittedName>
        <fullName evidence="3">Thioesterase</fullName>
    </submittedName>
</protein>
<evidence type="ECO:0000259" key="2">
    <source>
        <dbReference type="Pfam" id="PF03061"/>
    </source>
</evidence>
<gene>
    <name evidence="3" type="ORF">BLA60_06520</name>
</gene>
<accession>A0A7Z1B045</accession>
<keyword evidence="1" id="KW-0378">Hydrolase</keyword>
<dbReference type="EMBL" id="MSIF01000002">
    <property type="protein sequence ID" value="OLF12906.1"/>
    <property type="molecule type" value="Genomic_DNA"/>
</dbReference>
<keyword evidence="4" id="KW-1185">Reference proteome</keyword>
<dbReference type="OrthoDB" id="8525891at2"/>
<dbReference type="GO" id="GO:0016289">
    <property type="term" value="F:acyl-CoA hydrolase activity"/>
    <property type="evidence" value="ECO:0007669"/>
    <property type="project" value="UniProtKB-ARBA"/>
</dbReference>
<evidence type="ECO:0000256" key="1">
    <source>
        <dbReference type="ARBA" id="ARBA00022801"/>
    </source>
</evidence>
<dbReference type="CDD" id="cd03443">
    <property type="entry name" value="PaaI_thioesterase"/>
    <property type="match status" value="1"/>
</dbReference>
<evidence type="ECO:0000313" key="3">
    <source>
        <dbReference type="EMBL" id="OLF12906.1"/>
    </source>
</evidence>
<dbReference type="InterPro" id="IPR029069">
    <property type="entry name" value="HotDog_dom_sf"/>
</dbReference>
<dbReference type="Pfam" id="PF03061">
    <property type="entry name" value="4HBT"/>
    <property type="match status" value="1"/>
</dbReference>